<evidence type="ECO:0000256" key="4">
    <source>
        <dbReference type="PROSITE-ProRule" id="PRU01343"/>
    </source>
</evidence>
<reference evidence="7" key="1">
    <citation type="submission" date="2020-07" db="EMBL/GenBank/DDBJ databases">
        <title>Ethylene signaling mediates host invasion by parasitic plants.</title>
        <authorList>
            <person name="Yoshida S."/>
        </authorList>
    </citation>
    <scope>NUCLEOTIDE SEQUENCE</scope>
    <source>
        <strain evidence="7">Okayama</strain>
    </source>
</reference>
<evidence type="ECO:0000256" key="1">
    <source>
        <dbReference type="ARBA" id="ARBA00022723"/>
    </source>
</evidence>
<dbReference type="PROSITE" id="PS51999">
    <property type="entry name" value="ZF_GRF"/>
    <property type="match status" value="1"/>
</dbReference>
<dbReference type="AlphaFoldDB" id="A0A830BBF4"/>
<dbReference type="Proteomes" id="UP000653305">
    <property type="component" value="Unassembled WGS sequence"/>
</dbReference>
<name>A0A830BBF4_9LAMI</name>
<evidence type="ECO:0000256" key="2">
    <source>
        <dbReference type="ARBA" id="ARBA00022771"/>
    </source>
</evidence>
<comment type="caution">
    <text evidence="7">The sequence shown here is derived from an EMBL/GenBank/DDBJ whole genome shotgun (WGS) entry which is preliminary data.</text>
</comment>
<proteinExistence type="predicted"/>
<keyword evidence="8" id="KW-1185">Reference proteome</keyword>
<dbReference type="Pfam" id="PF06839">
    <property type="entry name" value="Zn_ribbon_GRF"/>
    <property type="match status" value="1"/>
</dbReference>
<dbReference type="OrthoDB" id="2822301at2759"/>
<evidence type="ECO:0000259" key="6">
    <source>
        <dbReference type="PROSITE" id="PS51999"/>
    </source>
</evidence>
<keyword evidence="5" id="KW-0472">Membrane</keyword>
<dbReference type="InterPro" id="IPR010666">
    <property type="entry name" value="Znf_GRF"/>
</dbReference>
<keyword evidence="5" id="KW-1133">Transmembrane helix</keyword>
<sequence length="95" mass="11229">MDDVCHCGRSPVKKTSWTDLNPGRRYSSCARFREVGGCMYFSWIDPPICARARQIIPGLLKRVNRLEGDLGRRNFREKLLWMFLIVSWIVMYLFK</sequence>
<feature type="transmembrane region" description="Helical" evidence="5">
    <location>
        <begin position="79"/>
        <end position="94"/>
    </location>
</feature>
<dbReference type="EMBL" id="BMAC01000033">
    <property type="protein sequence ID" value="GFP81703.1"/>
    <property type="molecule type" value="Genomic_DNA"/>
</dbReference>
<protein>
    <recommendedName>
        <fullName evidence="6">GRF-type domain-containing protein</fullName>
    </recommendedName>
</protein>
<gene>
    <name evidence="7" type="ORF">PHJA_000313600</name>
</gene>
<evidence type="ECO:0000313" key="8">
    <source>
        <dbReference type="Proteomes" id="UP000653305"/>
    </source>
</evidence>
<keyword evidence="3" id="KW-0862">Zinc</keyword>
<dbReference type="PANTHER" id="PTHR33248">
    <property type="entry name" value="ZINC ION-BINDING PROTEIN"/>
    <property type="match status" value="1"/>
</dbReference>
<evidence type="ECO:0000313" key="7">
    <source>
        <dbReference type="EMBL" id="GFP81703.1"/>
    </source>
</evidence>
<evidence type="ECO:0000256" key="3">
    <source>
        <dbReference type="ARBA" id="ARBA00022833"/>
    </source>
</evidence>
<dbReference type="GO" id="GO:0008270">
    <property type="term" value="F:zinc ion binding"/>
    <property type="evidence" value="ECO:0007669"/>
    <property type="project" value="UniProtKB-KW"/>
</dbReference>
<keyword evidence="1" id="KW-0479">Metal-binding</keyword>
<accession>A0A830BBF4</accession>
<evidence type="ECO:0000256" key="5">
    <source>
        <dbReference type="SAM" id="Phobius"/>
    </source>
</evidence>
<keyword evidence="5" id="KW-0812">Transmembrane</keyword>
<feature type="domain" description="GRF-type" evidence="6">
    <location>
        <begin position="5"/>
        <end position="47"/>
    </location>
</feature>
<organism evidence="7 8">
    <name type="scientific">Phtheirospermum japonicum</name>
    <dbReference type="NCBI Taxonomy" id="374723"/>
    <lineage>
        <taxon>Eukaryota</taxon>
        <taxon>Viridiplantae</taxon>
        <taxon>Streptophyta</taxon>
        <taxon>Embryophyta</taxon>
        <taxon>Tracheophyta</taxon>
        <taxon>Spermatophyta</taxon>
        <taxon>Magnoliopsida</taxon>
        <taxon>eudicotyledons</taxon>
        <taxon>Gunneridae</taxon>
        <taxon>Pentapetalae</taxon>
        <taxon>asterids</taxon>
        <taxon>lamiids</taxon>
        <taxon>Lamiales</taxon>
        <taxon>Orobanchaceae</taxon>
        <taxon>Orobanchaceae incertae sedis</taxon>
        <taxon>Phtheirospermum</taxon>
    </lineage>
</organism>
<keyword evidence="2 4" id="KW-0863">Zinc-finger</keyword>